<dbReference type="STRING" id="431943.CKL_2865"/>
<evidence type="ECO:0000313" key="3">
    <source>
        <dbReference type="Proteomes" id="UP000002411"/>
    </source>
</evidence>
<dbReference type="Proteomes" id="UP000002411">
    <property type="component" value="Chromosome"/>
</dbReference>
<dbReference type="EMBL" id="CP000673">
    <property type="protein sequence ID" value="EDK34877.1"/>
    <property type="molecule type" value="Genomic_DNA"/>
</dbReference>
<evidence type="ECO:0000313" key="2">
    <source>
        <dbReference type="EMBL" id="EDK34877.1"/>
    </source>
</evidence>
<dbReference type="KEGG" id="ckl:CKL_2865"/>
<evidence type="ECO:0000256" key="1">
    <source>
        <dbReference type="SAM" id="MobiDB-lite"/>
    </source>
</evidence>
<gene>
    <name evidence="2" type="ordered locus">CKL_2865</name>
</gene>
<dbReference type="HOGENOM" id="CLU_2129138_0_0_9"/>
<keyword evidence="3" id="KW-1185">Reference proteome</keyword>
<reference evidence="2 3" key="1">
    <citation type="journal article" date="2008" name="Proc. Natl. Acad. Sci. U.S.A.">
        <title>The genome of Clostridium kluyveri, a strict anaerobe with unique metabolic features.</title>
        <authorList>
            <person name="Seedorf H."/>
            <person name="Fricke W.F."/>
            <person name="Veith B."/>
            <person name="Brueggemann H."/>
            <person name="Liesegang H."/>
            <person name="Strittmatter A."/>
            <person name="Miethke M."/>
            <person name="Buckel W."/>
            <person name="Hinderberger J."/>
            <person name="Li F."/>
            <person name="Hagemeier C."/>
            <person name="Thauer R.K."/>
            <person name="Gottschalk G."/>
        </authorList>
    </citation>
    <scope>NUCLEOTIDE SEQUENCE [LARGE SCALE GENOMIC DNA]</scope>
    <source>
        <strain evidence="3">ATCC 8527 / DSM 555 / NCIMB 10680</strain>
    </source>
</reference>
<sequence length="113" mass="12636">MIDLLKSGAINTRPLCEMAAHKDFVKLLADIEIYVDGIASMQVQNLNAYVNLARDTIEKKYRPVAVRSILLQNRLRYIAIIVSFSVALPPHPRPPPKNRENQTAKGVVNGNVE</sequence>
<proteinExistence type="predicted"/>
<protein>
    <submittedName>
        <fullName evidence="2">Uncharacterized protein</fullName>
    </submittedName>
</protein>
<dbReference type="AlphaFoldDB" id="A5N181"/>
<dbReference type="eggNOG" id="COG1396">
    <property type="taxonomic scope" value="Bacteria"/>
</dbReference>
<accession>A5N181</accession>
<feature type="region of interest" description="Disordered" evidence="1">
    <location>
        <begin position="88"/>
        <end position="113"/>
    </location>
</feature>
<name>A5N181_CLOK5</name>
<organism evidence="2 3">
    <name type="scientific">Clostridium kluyveri (strain ATCC 8527 / DSM 555 / NBRC 12016 / NCIMB 10680 / K1)</name>
    <dbReference type="NCBI Taxonomy" id="431943"/>
    <lineage>
        <taxon>Bacteria</taxon>
        <taxon>Bacillati</taxon>
        <taxon>Bacillota</taxon>
        <taxon>Clostridia</taxon>
        <taxon>Eubacteriales</taxon>
        <taxon>Clostridiaceae</taxon>
        <taxon>Clostridium</taxon>
    </lineage>
</organism>